<dbReference type="Gene3D" id="3.90.350.10">
    <property type="entry name" value="Transposase Inhibitor Protein From Tn5, Chain A, domain 1"/>
    <property type="match status" value="1"/>
</dbReference>
<dbReference type="InterPro" id="IPR012337">
    <property type="entry name" value="RNaseH-like_sf"/>
</dbReference>
<protein>
    <submittedName>
        <fullName evidence="6">Transposase, IS4 family</fullName>
    </submittedName>
</protein>
<proteinExistence type="inferred from homology"/>
<dbReference type="NCBIfam" id="NF033592">
    <property type="entry name" value="transpos_IS4_1"/>
    <property type="match status" value="1"/>
</dbReference>
<evidence type="ECO:0000259" key="5">
    <source>
        <dbReference type="Pfam" id="PF01609"/>
    </source>
</evidence>
<dbReference type="InterPro" id="IPR047952">
    <property type="entry name" value="Transpos_IS4"/>
</dbReference>
<keyword evidence="3" id="KW-0238">DNA-binding</keyword>
<feature type="domain" description="Transposase IS4-like" evidence="5">
    <location>
        <begin position="116"/>
        <end position="327"/>
    </location>
</feature>
<comment type="caution">
    <text evidence="6">The sequence shown here is derived from an EMBL/GenBank/DDBJ whole genome shotgun (WGS) entry which is preliminary data.</text>
</comment>
<reference evidence="6 7" key="1">
    <citation type="submission" date="2007-04" db="EMBL/GenBank/DDBJ databases">
        <authorList>
            <person name="Fulton L."/>
            <person name="Clifton S."/>
            <person name="Fulton B."/>
            <person name="Xu J."/>
            <person name="Minx P."/>
            <person name="Pepin K.H."/>
            <person name="Johnson M."/>
            <person name="Thiruvilangam P."/>
            <person name="Bhonagiri V."/>
            <person name="Nash W.E."/>
            <person name="Mardis E.R."/>
            <person name="Wilson R.K."/>
        </authorList>
    </citation>
    <scope>NUCLEOTIDE SEQUENCE [LARGE SCALE GENOMIC DNA]</scope>
    <source>
        <strain evidence="6 7">ATCC 29149</strain>
    </source>
</reference>
<accession>A7B831</accession>
<dbReference type="PANTHER" id="PTHR33258:SF1">
    <property type="entry name" value="TRANSPOSASE INSL FOR INSERTION SEQUENCE ELEMENT IS186A-RELATED"/>
    <property type="match status" value="1"/>
</dbReference>
<keyword evidence="2" id="KW-0815">Transposition</keyword>
<dbReference type="PaxDb" id="411470-RUMGNA_03747"/>
<dbReference type="InterPro" id="IPR002559">
    <property type="entry name" value="Transposase_11"/>
</dbReference>
<dbReference type="AlphaFoldDB" id="A7B831"/>
<evidence type="ECO:0000256" key="1">
    <source>
        <dbReference type="ARBA" id="ARBA00010075"/>
    </source>
</evidence>
<dbReference type="GO" id="GO:0003677">
    <property type="term" value="F:DNA binding"/>
    <property type="evidence" value="ECO:0007669"/>
    <property type="project" value="UniProtKB-KW"/>
</dbReference>
<evidence type="ECO:0000256" key="2">
    <source>
        <dbReference type="ARBA" id="ARBA00022578"/>
    </source>
</evidence>
<dbReference type="Pfam" id="PF01609">
    <property type="entry name" value="DDE_Tnp_1"/>
    <property type="match status" value="1"/>
</dbReference>
<dbReference type="GO" id="GO:0006313">
    <property type="term" value="P:DNA transposition"/>
    <property type="evidence" value="ECO:0007669"/>
    <property type="project" value="InterPro"/>
</dbReference>
<sequence>MYYILEVTLMIFAEHVKNKLSSLIHKMATAPWLFSKNPEVDFSRNRKLDFVSTIQFLLSMESGSLKKELLDYFQFSVDTPSASAFCQQRNKLLLEAFQFLFYEFNSCFSFEKKYKDYQLLACDGSDLNIARNPNDAGTYFQSQPTDRGFNQIHLNALFDLCEKRYIDLVIQPARLENESLAMTQMIDRYKGEKKTIFIADRGYETYNIFAHVQEKGMYYLIRVKDGGGGSMTGSFDLPDENEFDHDMQLILTRKQTKDVKAKPKKFKFIAKSSPFDYLDLYDKKFYTLNFRVVRFAISEDSYESIITNLPKEDFPVEEIKKVYAMRWHRNIVQGIEICYRIMLLSFKKDGVYHARNIRTFNPLQLL</sequence>
<organism evidence="6 7">
    <name type="scientific">Mediterraneibacter gnavus (strain ATCC 29149 / DSM 114966 / JCM 6515 / VPI C7-9)</name>
    <name type="common">Ruminococcus gnavus</name>
    <dbReference type="NCBI Taxonomy" id="411470"/>
    <lineage>
        <taxon>Bacteria</taxon>
        <taxon>Bacillati</taxon>
        <taxon>Bacillota</taxon>
        <taxon>Clostridia</taxon>
        <taxon>Lachnospirales</taxon>
        <taxon>Lachnospiraceae</taxon>
        <taxon>Mediterraneibacter</taxon>
    </lineage>
</organism>
<gene>
    <name evidence="6" type="ORF">RUMGNA_03747</name>
</gene>
<dbReference type="eggNOG" id="COG3385">
    <property type="taxonomic scope" value="Bacteria"/>
</dbReference>
<evidence type="ECO:0000256" key="4">
    <source>
        <dbReference type="ARBA" id="ARBA00023172"/>
    </source>
</evidence>
<evidence type="ECO:0000313" key="6">
    <source>
        <dbReference type="EMBL" id="EDN76124.1"/>
    </source>
</evidence>
<dbReference type="Proteomes" id="UP000004410">
    <property type="component" value="Unassembled WGS sequence"/>
</dbReference>
<evidence type="ECO:0000313" key="7">
    <source>
        <dbReference type="Proteomes" id="UP000004410"/>
    </source>
</evidence>
<dbReference type="GO" id="GO:0004803">
    <property type="term" value="F:transposase activity"/>
    <property type="evidence" value="ECO:0007669"/>
    <property type="project" value="InterPro"/>
</dbReference>
<dbReference type="PANTHER" id="PTHR33258">
    <property type="entry name" value="TRANSPOSASE INSL FOR INSERTION SEQUENCE ELEMENT IS186A-RELATED"/>
    <property type="match status" value="1"/>
</dbReference>
<dbReference type="EMBL" id="AAYG02000032">
    <property type="protein sequence ID" value="EDN76124.1"/>
    <property type="molecule type" value="Genomic_DNA"/>
</dbReference>
<name>A7B831_MEDG7</name>
<reference evidence="6 7" key="2">
    <citation type="submission" date="2007-06" db="EMBL/GenBank/DDBJ databases">
        <title>Draft genome sequence of Ruminococcus gnavus (ATCC 29149).</title>
        <authorList>
            <person name="Sudarsanam P."/>
            <person name="Ley R."/>
            <person name="Guruge J."/>
            <person name="Turnbaugh P.J."/>
            <person name="Mahowald M."/>
            <person name="Liep D."/>
            <person name="Gordon J."/>
        </authorList>
    </citation>
    <scope>NUCLEOTIDE SEQUENCE [LARGE SCALE GENOMIC DNA]</scope>
    <source>
        <strain evidence="6 7">ATCC 29149</strain>
    </source>
</reference>
<keyword evidence="4" id="KW-0233">DNA recombination</keyword>
<dbReference type="SUPFAM" id="SSF53098">
    <property type="entry name" value="Ribonuclease H-like"/>
    <property type="match status" value="1"/>
</dbReference>
<comment type="similarity">
    <text evidence="1">Belongs to the transposase 11 family.</text>
</comment>
<evidence type="ECO:0000256" key="3">
    <source>
        <dbReference type="ARBA" id="ARBA00023125"/>
    </source>
</evidence>